<feature type="compositionally biased region" description="Basic residues" evidence="1">
    <location>
        <begin position="400"/>
        <end position="413"/>
    </location>
</feature>
<feature type="compositionally biased region" description="Low complexity" evidence="1">
    <location>
        <begin position="272"/>
        <end position="285"/>
    </location>
</feature>
<sequence>MASLEHALGALLGLDEATVNEQIVPYLRTHKTPKALRVYMQDLIGTSPEAKAVTDRWVSQHFPTHETRPREAKAVRVTPATVTAALVESEERARPRTLEPTADMKALDAAFAMLSHEPHSSAAAAYKPKQRRLCLCQGQQHGLAKWAPICVACGLILCAALRPVPVSPWSVCPSCQQSPIVPSQGRTQLLSDMVDLRERLEREQYEEAARRQAEWMAQQASGSLPQQAFPSLQGAPAPAPATTPATARATRARVLHLDMKTHKVTMTRSKPGKAGAGAAASQGKPSDSEASSEMATTAEDGSPLVQDWDDDLFRQSWGHETGLPKRGSRWADVPCSIGLDHPILYVPEAKRYPRRQAVESDTLTEVPDLQDLLRRKPPGSAAHSRQNDRSQAAAAAIARSHGRKSGKAGARRT</sequence>
<organism evidence="3 4">
    <name type="scientific">Malassezia nana</name>
    <dbReference type="NCBI Taxonomy" id="180528"/>
    <lineage>
        <taxon>Eukaryota</taxon>
        <taxon>Fungi</taxon>
        <taxon>Dikarya</taxon>
        <taxon>Basidiomycota</taxon>
        <taxon>Ustilaginomycotina</taxon>
        <taxon>Malasseziomycetes</taxon>
        <taxon>Malasseziales</taxon>
        <taxon>Malasseziaceae</taxon>
        <taxon>Malassezia</taxon>
    </lineage>
</organism>
<feature type="region of interest" description="Disordered" evidence="1">
    <location>
        <begin position="264"/>
        <end position="306"/>
    </location>
</feature>
<keyword evidence="4" id="KW-1185">Reference proteome</keyword>
<feature type="domain" description="TRIP4/RQT4 C2HC5-type zinc finger" evidence="2">
    <location>
        <begin position="132"/>
        <end position="189"/>
    </location>
</feature>
<dbReference type="GO" id="GO:0180022">
    <property type="term" value="C:RQC-trigger complex"/>
    <property type="evidence" value="ECO:0007669"/>
    <property type="project" value="InterPro"/>
</dbReference>
<evidence type="ECO:0000313" key="4">
    <source>
        <dbReference type="Proteomes" id="UP001213623"/>
    </source>
</evidence>
<feature type="compositionally biased region" description="Polar residues" evidence="1">
    <location>
        <begin position="218"/>
        <end position="230"/>
    </location>
</feature>
<dbReference type="GO" id="GO:0005634">
    <property type="term" value="C:nucleus"/>
    <property type="evidence" value="ECO:0007669"/>
    <property type="project" value="InterPro"/>
</dbReference>
<dbReference type="GO" id="GO:0008270">
    <property type="term" value="F:zinc ion binding"/>
    <property type="evidence" value="ECO:0007669"/>
    <property type="project" value="InterPro"/>
</dbReference>
<dbReference type="Pfam" id="PF06221">
    <property type="entry name" value="zf-C2HC5"/>
    <property type="match status" value="1"/>
</dbReference>
<dbReference type="EMBL" id="CP119896">
    <property type="protein sequence ID" value="WFD28012.1"/>
    <property type="molecule type" value="Genomic_DNA"/>
</dbReference>
<evidence type="ECO:0000256" key="1">
    <source>
        <dbReference type="SAM" id="MobiDB-lite"/>
    </source>
</evidence>
<dbReference type="InterPro" id="IPR009349">
    <property type="entry name" value="TRIP4/RQT4_C2HC5_Znf"/>
</dbReference>
<proteinExistence type="predicted"/>
<dbReference type="AlphaFoldDB" id="A0AAF0J3H4"/>
<reference evidence="3" key="1">
    <citation type="submission" date="2023-03" db="EMBL/GenBank/DDBJ databases">
        <title>Mating type loci evolution in Malassezia.</title>
        <authorList>
            <person name="Coelho M.A."/>
        </authorList>
    </citation>
    <scope>NUCLEOTIDE SEQUENCE</scope>
    <source>
        <strain evidence="3">CBS 9557</strain>
    </source>
</reference>
<feature type="region of interest" description="Disordered" evidence="1">
    <location>
        <begin position="211"/>
        <end position="248"/>
    </location>
</feature>
<name>A0AAF0J3H4_9BASI</name>
<evidence type="ECO:0000259" key="2">
    <source>
        <dbReference type="Pfam" id="PF06221"/>
    </source>
</evidence>
<accession>A0AAF0J3H4</accession>
<dbReference type="GO" id="GO:0072344">
    <property type="term" value="P:rescue of stalled ribosome"/>
    <property type="evidence" value="ECO:0007669"/>
    <property type="project" value="InterPro"/>
</dbReference>
<evidence type="ECO:0000313" key="3">
    <source>
        <dbReference type="EMBL" id="WFD28012.1"/>
    </source>
</evidence>
<protein>
    <recommendedName>
        <fullName evidence="2">TRIP4/RQT4 C2HC5-type zinc finger domain-containing protein</fullName>
    </recommendedName>
</protein>
<feature type="region of interest" description="Disordered" evidence="1">
    <location>
        <begin position="362"/>
        <end position="413"/>
    </location>
</feature>
<gene>
    <name evidence="3" type="ORF">MNAN1_003020</name>
</gene>
<dbReference type="Proteomes" id="UP001213623">
    <property type="component" value="Chromosome 5"/>
</dbReference>